<dbReference type="GO" id="GO:0000103">
    <property type="term" value="P:sulfate assimilation"/>
    <property type="evidence" value="ECO:0007669"/>
    <property type="project" value="UniProtKB-UniRule"/>
</dbReference>
<evidence type="ECO:0000256" key="12">
    <source>
        <dbReference type="ARBA" id="ARBA00024872"/>
    </source>
</evidence>
<dbReference type="Pfam" id="PF01583">
    <property type="entry name" value="APS_kinase"/>
    <property type="match status" value="1"/>
</dbReference>
<comment type="similarity">
    <text evidence="3">In the C-terminal section; belongs to the APS kinase family.</text>
</comment>
<evidence type="ECO:0000256" key="11">
    <source>
        <dbReference type="ARBA" id="ARBA00023268"/>
    </source>
</evidence>
<keyword evidence="15" id="KW-0597">Phosphoprotein</keyword>
<comment type="function">
    <text evidence="15">Catalyzes the synthesis of activated sulfate.</text>
</comment>
<keyword evidence="7 14" id="KW-0548">Nucleotidyltransferase</keyword>
<dbReference type="UniPathway" id="UPA00140">
    <property type="reaction ID" value="UER00204"/>
</dbReference>
<dbReference type="CDD" id="cd03695">
    <property type="entry name" value="CysN_NodQ_II"/>
    <property type="match status" value="1"/>
</dbReference>
<dbReference type="GO" id="GO:0003924">
    <property type="term" value="F:GTPase activity"/>
    <property type="evidence" value="ECO:0007669"/>
    <property type="project" value="InterPro"/>
</dbReference>
<dbReference type="InterPro" id="IPR009001">
    <property type="entry name" value="Transl_elong_EF1A/Init_IF2_C"/>
</dbReference>
<evidence type="ECO:0000313" key="17">
    <source>
        <dbReference type="EMBL" id="PTQ13360.1"/>
    </source>
</evidence>
<dbReference type="HAMAP" id="MF_00062">
    <property type="entry name" value="Sulf_adenylyltr_sub1"/>
    <property type="match status" value="1"/>
</dbReference>
<comment type="function">
    <text evidence="14">With CysD forms the ATP sulfurylase (ATPS) that catalyzes the adenylation of sulfate producing adenosine 5'-phosphosulfate (APS) and diphosphate, the first enzymatic step in sulfur assimilation pathway. APS synthesis involves the formation of a high-energy phosphoric-sulfuric acid anhydride bond driven by GTP hydrolysis by CysN coupled to ATP hydrolysis by CysD.</text>
</comment>
<evidence type="ECO:0000256" key="9">
    <source>
        <dbReference type="ARBA" id="ARBA00022840"/>
    </source>
</evidence>
<dbReference type="Gene3D" id="3.40.50.300">
    <property type="entry name" value="P-loop containing nucleotide triphosphate hydrolases"/>
    <property type="match status" value="2"/>
</dbReference>
<dbReference type="PROSITE" id="PS00301">
    <property type="entry name" value="G_TR_1"/>
    <property type="match status" value="1"/>
</dbReference>
<dbReference type="NCBIfam" id="NF004035">
    <property type="entry name" value="PRK05506.1"/>
    <property type="match status" value="1"/>
</dbReference>
<dbReference type="InterPro" id="IPR054696">
    <property type="entry name" value="GTP-eEF1A_C"/>
</dbReference>
<keyword evidence="8 14" id="KW-0547">Nucleotide-binding</keyword>
<dbReference type="InterPro" id="IPR044139">
    <property type="entry name" value="CysN_NoDQ_III"/>
</dbReference>
<feature type="binding site" evidence="14">
    <location>
        <begin position="173"/>
        <end position="176"/>
    </location>
    <ligand>
        <name>GTP</name>
        <dbReference type="ChEBI" id="CHEBI:37565"/>
    </ligand>
</feature>
<dbReference type="EC" id="2.7.7.4" evidence="14"/>
<dbReference type="InterPro" id="IPR004161">
    <property type="entry name" value="EFTu-like_2"/>
</dbReference>
<keyword evidence="11" id="KW-0511">Multifunctional enzyme</keyword>
<dbReference type="InterPro" id="IPR000795">
    <property type="entry name" value="T_Tr_GTP-bd_dom"/>
</dbReference>
<comment type="subunit">
    <text evidence="5">Sulfate-activating enzymes, NodP and NodQ, may be physically associated.</text>
</comment>
<dbReference type="Pfam" id="PF22594">
    <property type="entry name" value="GTP-eEF1A_C"/>
    <property type="match status" value="1"/>
</dbReference>
<dbReference type="NCBIfam" id="TIGR00455">
    <property type="entry name" value="apsK"/>
    <property type="match status" value="1"/>
</dbReference>
<dbReference type="Gene3D" id="2.40.30.10">
    <property type="entry name" value="Translation factors"/>
    <property type="match status" value="2"/>
</dbReference>
<dbReference type="SUPFAM" id="SSF50465">
    <property type="entry name" value="EF-Tu/eEF-1alpha/eIF2-gamma C-terminal domain"/>
    <property type="match status" value="1"/>
</dbReference>
<gene>
    <name evidence="14" type="primary">cysN</name>
    <name evidence="15" type="synonym">cysC</name>
    <name evidence="17" type="ORF">CLG96_04485</name>
</gene>
<dbReference type="InterPro" id="IPR031157">
    <property type="entry name" value="G_TR_CS"/>
</dbReference>
<evidence type="ECO:0000256" key="15">
    <source>
        <dbReference type="HAMAP-Rule" id="MF_00065"/>
    </source>
</evidence>
<evidence type="ECO:0000256" key="6">
    <source>
        <dbReference type="ARBA" id="ARBA00022679"/>
    </source>
</evidence>
<proteinExistence type="inferred from homology"/>
<comment type="subunit">
    <text evidence="14">Heterodimer composed of CysD, the smaller subunit, and CysN.</text>
</comment>
<dbReference type="Pfam" id="PF03144">
    <property type="entry name" value="GTP_EFTU_D2"/>
    <property type="match status" value="1"/>
</dbReference>
<comment type="function">
    <text evidence="12">Proposed to provide activated sulfate for transfer to Nod factor. ATP sulfurylase may be the GTPase, regulating ATP sulfurylase activity.</text>
</comment>
<protein>
    <recommendedName>
        <fullName evidence="14 15">Multifunctional fusion protein</fullName>
    </recommendedName>
    <domain>
        <recommendedName>
            <fullName evidence="14">Sulfate adenylyltransferase subunit 1</fullName>
            <ecNumber evidence="14">2.7.7.4</ecNumber>
        </recommendedName>
        <alternativeName>
            <fullName evidence="14">ATP-sulfurylase large subunit</fullName>
        </alternativeName>
        <alternativeName>
            <fullName evidence="14">Sulfate adenylate transferase</fullName>
            <shortName evidence="14">SAT</shortName>
        </alternativeName>
    </domain>
    <domain>
        <recommendedName>
            <fullName evidence="15">Adenylyl-sulfate kinase</fullName>
            <ecNumber evidence="15">2.7.1.25</ecNumber>
        </recommendedName>
        <alternativeName>
            <fullName evidence="15">APS kinase</fullName>
        </alternativeName>
        <alternativeName>
            <fullName evidence="15">ATP adenosine-5'-phosphosulfate 3'-phosphotransferase</fullName>
        </alternativeName>
        <alternativeName>
            <fullName evidence="15">Adenosine-5'-phosphosulfate kinase</fullName>
        </alternativeName>
    </domain>
</protein>
<dbReference type="NCBIfam" id="NF003013">
    <property type="entry name" value="PRK03846.1"/>
    <property type="match status" value="1"/>
</dbReference>
<dbReference type="CDD" id="cd02027">
    <property type="entry name" value="APSK"/>
    <property type="match status" value="1"/>
</dbReference>
<comment type="similarity">
    <text evidence="15">Belongs to the APS kinase family.</text>
</comment>
<evidence type="ECO:0000256" key="2">
    <source>
        <dbReference type="ARBA" id="ARBA00002357"/>
    </source>
</evidence>
<dbReference type="EC" id="2.7.1.25" evidence="15"/>
<dbReference type="HAMAP" id="MF_00065">
    <property type="entry name" value="Adenylyl_sulf_kinase"/>
    <property type="match status" value="1"/>
</dbReference>
<feature type="binding site" evidence="15">
    <location>
        <begin position="476"/>
        <end position="483"/>
    </location>
    <ligand>
        <name>ATP</name>
        <dbReference type="ChEBI" id="CHEBI:30616"/>
    </ligand>
</feature>
<dbReference type="InterPro" id="IPR059117">
    <property type="entry name" value="APS_kinase_dom"/>
</dbReference>
<dbReference type="RefSeq" id="WP_107966594.1">
    <property type="nucleotide sequence ID" value="NZ_NWBU01000004.1"/>
</dbReference>
<dbReference type="NCBIfam" id="TIGR02034">
    <property type="entry name" value="CysN"/>
    <property type="match status" value="1"/>
</dbReference>
<comment type="function">
    <text evidence="2">APS kinase catalyzes the synthesis of activated sulfate.</text>
</comment>
<dbReference type="InterPro" id="IPR050100">
    <property type="entry name" value="TRAFAC_GTPase_members"/>
</dbReference>
<feature type="active site" description="Phosphoserine intermediate" evidence="15">
    <location>
        <position position="550"/>
    </location>
</feature>
<comment type="caution">
    <text evidence="17">The sequence shown here is derived from an EMBL/GenBank/DDBJ whole genome shotgun (WGS) entry which is preliminary data.</text>
</comment>
<accession>A0A2T5G2K3</accession>
<feature type="binding site" evidence="14">
    <location>
        <begin position="118"/>
        <end position="122"/>
    </location>
    <ligand>
        <name>GTP</name>
        <dbReference type="ChEBI" id="CHEBI:37565"/>
    </ligand>
</feature>
<keyword evidence="9 14" id="KW-0067">ATP-binding</keyword>
<keyword evidence="10 14" id="KW-0342">GTP-binding</keyword>
<evidence type="ECO:0000256" key="5">
    <source>
        <dbReference type="ARBA" id="ARBA00011760"/>
    </source>
</evidence>
<comment type="catalytic activity">
    <reaction evidence="13 14">
        <text>sulfate + ATP + H(+) = adenosine 5'-phosphosulfate + diphosphate</text>
        <dbReference type="Rhea" id="RHEA:18133"/>
        <dbReference type="ChEBI" id="CHEBI:15378"/>
        <dbReference type="ChEBI" id="CHEBI:16189"/>
        <dbReference type="ChEBI" id="CHEBI:30616"/>
        <dbReference type="ChEBI" id="CHEBI:33019"/>
        <dbReference type="ChEBI" id="CHEBI:58243"/>
        <dbReference type="EC" id="2.7.7.4"/>
    </reaction>
</comment>
<keyword evidence="6 14" id="KW-0808">Transferase</keyword>
<evidence type="ECO:0000313" key="18">
    <source>
        <dbReference type="Proteomes" id="UP000244162"/>
    </source>
</evidence>
<evidence type="ECO:0000256" key="3">
    <source>
        <dbReference type="ARBA" id="ARBA00005438"/>
    </source>
</evidence>
<dbReference type="NCBIfam" id="NF003478">
    <property type="entry name" value="PRK05124.1"/>
    <property type="match status" value="1"/>
</dbReference>
<dbReference type="FunFam" id="3.40.50.300:FF:000119">
    <property type="entry name" value="Sulfate adenylyltransferase subunit 1"/>
    <property type="match status" value="1"/>
</dbReference>
<dbReference type="InterPro" id="IPR044138">
    <property type="entry name" value="CysN_II"/>
</dbReference>
<dbReference type="PANTHER" id="PTHR23115">
    <property type="entry name" value="TRANSLATION FACTOR"/>
    <property type="match status" value="1"/>
</dbReference>
<dbReference type="InterPro" id="IPR009000">
    <property type="entry name" value="Transl_B-barrel_sf"/>
</dbReference>
<dbReference type="SUPFAM" id="SSF52540">
    <property type="entry name" value="P-loop containing nucleoside triphosphate hydrolases"/>
    <property type="match status" value="2"/>
</dbReference>
<keyword evidence="15 17" id="KW-0418">Kinase</keyword>
<dbReference type="SUPFAM" id="SSF50447">
    <property type="entry name" value="Translation proteins"/>
    <property type="match status" value="1"/>
</dbReference>
<dbReference type="GO" id="GO:0070814">
    <property type="term" value="P:hydrogen sulfide biosynthetic process"/>
    <property type="evidence" value="ECO:0007669"/>
    <property type="project" value="UniProtKB-UniRule"/>
</dbReference>
<dbReference type="GO" id="GO:0004781">
    <property type="term" value="F:sulfate adenylyltransferase (ATP) activity"/>
    <property type="evidence" value="ECO:0007669"/>
    <property type="project" value="UniProtKB-UniRule"/>
</dbReference>
<name>A0A2T5G2K3_9SPHN</name>
<dbReference type="Proteomes" id="UP000244162">
    <property type="component" value="Unassembled WGS sequence"/>
</dbReference>
<dbReference type="AlphaFoldDB" id="A0A2T5G2K3"/>
<dbReference type="InterPro" id="IPR027417">
    <property type="entry name" value="P-loop_NTPase"/>
</dbReference>
<evidence type="ECO:0000256" key="13">
    <source>
        <dbReference type="ARBA" id="ARBA00049370"/>
    </source>
</evidence>
<evidence type="ECO:0000256" key="7">
    <source>
        <dbReference type="ARBA" id="ARBA00022695"/>
    </source>
</evidence>
<evidence type="ECO:0000256" key="8">
    <source>
        <dbReference type="ARBA" id="ARBA00022741"/>
    </source>
</evidence>
<sequence>MASIAEAPSYKADALIAEDIDAYLLQHQHKSLLRFITCGSVDDGKSTLIGRLLYDSKMIFEDQLAALEADSKRVGTQGQNIDFALLVDGLAAEREQGITIDVAYRFFATDKRKFIVADTPGHEQYTRNMVTGASTADLAVILVDARKGILTQTRRHSYLAHLLGIRKLVLAVNKMDLIGYDREAYEAIVADYRAFATGIGIADFTAIPISGFIGDNITGPSANTPWYRGPALIEHLETVELDVESDQARPFRLPVQWVNRPNLDFRGFSGLISSGTIRPGDKVRVLPSGRTSTVDRIVTLDGDLPQAVAGQSVTLTLADEIDCSRGDVIVLADDPSEVADQFESTIVWMADEPLLPGRSYWLKLGTRTVSATVQTPEYQINVNTMEHLAAKTLELNAIGVANIATDRPIVFEPYQANRDLGGFILIDKISNATVAAGMIRIALRRSQNVHWQAIEVSREAHAAQKNQRPRLLWFTGLSGAGKSTIANLVEKKLHALGKHSFLLDGDNIRHGLNKDLGFTDADRVENIRRVGEVAKLMTDAGLIVLTAFISPFRAEREMVRQMLPQGEFVEIHVDTPLAEAERRDVKGLYRKARAGELKNFTGIDSPYEPPESPEIRIDTTVTSPERAAELIVERVIGPWVHEL</sequence>
<dbReference type="GO" id="GO:0005525">
    <property type="term" value="F:GTP binding"/>
    <property type="evidence" value="ECO:0007669"/>
    <property type="project" value="UniProtKB-UniRule"/>
</dbReference>
<dbReference type="EMBL" id="NWBU01000004">
    <property type="protein sequence ID" value="PTQ13360.1"/>
    <property type="molecule type" value="Genomic_DNA"/>
</dbReference>
<dbReference type="GO" id="GO:0004020">
    <property type="term" value="F:adenylylsulfate kinase activity"/>
    <property type="evidence" value="ECO:0007669"/>
    <property type="project" value="UniProtKB-UniRule"/>
</dbReference>
<feature type="domain" description="Tr-type G" evidence="16">
    <location>
        <begin position="30"/>
        <end position="244"/>
    </location>
</feature>
<comment type="similarity">
    <text evidence="4">In the N-terminal section; belongs to the TRAFAC class translation factor GTPase superfamily. Classic translation factor GTPase family. CysN/NodQ subfamily.</text>
</comment>
<evidence type="ECO:0000256" key="4">
    <source>
        <dbReference type="ARBA" id="ARBA00007237"/>
    </source>
</evidence>
<comment type="catalytic activity">
    <reaction evidence="1 15">
        <text>adenosine 5'-phosphosulfate + ATP = 3'-phosphoadenylyl sulfate + ADP + H(+)</text>
        <dbReference type="Rhea" id="RHEA:24152"/>
        <dbReference type="ChEBI" id="CHEBI:15378"/>
        <dbReference type="ChEBI" id="CHEBI:30616"/>
        <dbReference type="ChEBI" id="CHEBI:58243"/>
        <dbReference type="ChEBI" id="CHEBI:58339"/>
        <dbReference type="ChEBI" id="CHEBI:456216"/>
        <dbReference type="EC" id="2.7.1.25"/>
    </reaction>
</comment>
<dbReference type="InterPro" id="IPR011779">
    <property type="entry name" value="SO4_adenylTrfase_lsu"/>
</dbReference>
<evidence type="ECO:0000256" key="1">
    <source>
        <dbReference type="ARBA" id="ARBA00001823"/>
    </source>
</evidence>
<feature type="binding site" evidence="14">
    <location>
        <begin position="39"/>
        <end position="46"/>
    </location>
    <ligand>
        <name>GTP</name>
        <dbReference type="ChEBI" id="CHEBI:37565"/>
    </ligand>
</feature>
<dbReference type="GO" id="GO:0005524">
    <property type="term" value="F:ATP binding"/>
    <property type="evidence" value="ECO:0007669"/>
    <property type="project" value="UniProtKB-UniRule"/>
</dbReference>
<dbReference type="CDD" id="cd04095">
    <property type="entry name" value="CysN_NoDQ_III"/>
    <property type="match status" value="1"/>
</dbReference>
<dbReference type="PRINTS" id="PR00315">
    <property type="entry name" value="ELONGATNFCT"/>
</dbReference>
<comment type="similarity">
    <text evidence="14">Belongs to the TRAFAC class translation factor GTPase superfamily. Classic translation factor GTPase family. CysN/NodQ subfamily.</text>
</comment>
<dbReference type="PROSITE" id="PS51722">
    <property type="entry name" value="G_TR_2"/>
    <property type="match status" value="1"/>
</dbReference>
<keyword evidence="18" id="KW-1185">Reference proteome</keyword>
<dbReference type="CDD" id="cd04166">
    <property type="entry name" value="CysN_ATPS"/>
    <property type="match status" value="1"/>
</dbReference>
<evidence type="ECO:0000256" key="10">
    <source>
        <dbReference type="ARBA" id="ARBA00023134"/>
    </source>
</evidence>
<evidence type="ECO:0000256" key="14">
    <source>
        <dbReference type="HAMAP-Rule" id="MF_00062"/>
    </source>
</evidence>
<dbReference type="OrthoDB" id="9804504at2"/>
<dbReference type="Pfam" id="PF00009">
    <property type="entry name" value="GTP_EFTU"/>
    <property type="match status" value="1"/>
</dbReference>
<dbReference type="InterPro" id="IPR002891">
    <property type="entry name" value="APS"/>
</dbReference>
<reference evidence="17 18" key="1">
    <citation type="submission" date="2017-09" db="EMBL/GenBank/DDBJ databases">
        <title>Sphingomonas panjinensis sp.nov., isolated from oil-contaminated soil.</title>
        <authorList>
            <person name="Wang L."/>
            <person name="Chen L."/>
        </authorList>
    </citation>
    <scope>NUCLEOTIDE SEQUENCE [LARGE SCALE GENOMIC DNA]</scope>
    <source>
        <strain evidence="17 18">FW-11</strain>
    </source>
</reference>
<evidence type="ECO:0000259" key="16">
    <source>
        <dbReference type="PROSITE" id="PS51722"/>
    </source>
</evidence>
<organism evidence="17 18">
    <name type="scientific">Sphingomonas oleivorans</name>
    <dbReference type="NCBI Taxonomy" id="1735121"/>
    <lineage>
        <taxon>Bacteria</taxon>
        <taxon>Pseudomonadati</taxon>
        <taxon>Pseudomonadota</taxon>
        <taxon>Alphaproteobacteria</taxon>
        <taxon>Sphingomonadales</taxon>
        <taxon>Sphingomonadaceae</taxon>
        <taxon>Sphingomonas</taxon>
    </lineage>
</organism>
<comment type="pathway">
    <text evidence="15">Sulfur metabolism; hydrogen sulfide biosynthesis; sulfite from sulfate: step 2/3.</text>
</comment>
<dbReference type="InterPro" id="IPR041757">
    <property type="entry name" value="CysN_GTP-bd"/>
</dbReference>
<comment type="pathway">
    <text evidence="14">Sulfur metabolism; hydrogen sulfide biosynthesis; sulfite from sulfate: step 1/3.</text>
</comment>